<dbReference type="AlphaFoldDB" id="A0AAD8XSE3"/>
<organism evidence="2 3">
    <name type="scientific">Skeletonema marinoi</name>
    <dbReference type="NCBI Taxonomy" id="267567"/>
    <lineage>
        <taxon>Eukaryota</taxon>
        <taxon>Sar</taxon>
        <taxon>Stramenopiles</taxon>
        <taxon>Ochrophyta</taxon>
        <taxon>Bacillariophyta</taxon>
        <taxon>Coscinodiscophyceae</taxon>
        <taxon>Thalassiosirophycidae</taxon>
        <taxon>Thalassiosirales</taxon>
        <taxon>Skeletonemataceae</taxon>
        <taxon>Skeletonema</taxon>
        <taxon>Skeletonema marinoi-dohrnii complex</taxon>
    </lineage>
</organism>
<gene>
    <name evidence="2" type="ORF">QTG54_016300</name>
</gene>
<feature type="compositionally biased region" description="Low complexity" evidence="1">
    <location>
        <begin position="131"/>
        <end position="142"/>
    </location>
</feature>
<protein>
    <submittedName>
        <fullName evidence="2">Uncharacterized protein</fullName>
    </submittedName>
</protein>
<evidence type="ECO:0000313" key="3">
    <source>
        <dbReference type="Proteomes" id="UP001224775"/>
    </source>
</evidence>
<feature type="region of interest" description="Disordered" evidence="1">
    <location>
        <begin position="110"/>
        <end position="142"/>
    </location>
</feature>
<dbReference type="Proteomes" id="UP001224775">
    <property type="component" value="Unassembled WGS sequence"/>
</dbReference>
<reference evidence="2" key="1">
    <citation type="submission" date="2023-06" db="EMBL/GenBank/DDBJ databases">
        <title>Survivors Of The Sea: Transcriptome response of Skeletonema marinoi to long-term dormancy.</title>
        <authorList>
            <person name="Pinder M.I.M."/>
            <person name="Kourtchenko O."/>
            <person name="Robertson E.K."/>
            <person name="Larsson T."/>
            <person name="Maumus F."/>
            <person name="Osuna-Cruz C.M."/>
            <person name="Vancaester E."/>
            <person name="Stenow R."/>
            <person name="Vandepoele K."/>
            <person name="Ploug H."/>
            <person name="Bruchert V."/>
            <person name="Godhe A."/>
            <person name="Topel M."/>
        </authorList>
    </citation>
    <scope>NUCLEOTIDE SEQUENCE</scope>
    <source>
        <strain evidence="2">R05AC</strain>
    </source>
</reference>
<feature type="region of interest" description="Disordered" evidence="1">
    <location>
        <begin position="1"/>
        <end position="36"/>
    </location>
</feature>
<dbReference type="EMBL" id="JATAAI010000055">
    <property type="protein sequence ID" value="KAK1732969.1"/>
    <property type="molecule type" value="Genomic_DNA"/>
</dbReference>
<sequence>MNKPTIDSRSSQRYGNNSSPTNSTDSAPIPLPRTHLHRTRSEVALEEANKLADWRENQMYHRLLTGMIRRSQEKGLDQNPKIIRSMENLVQTQASPISSLDNSSKHNEEWGIISCSPDENQGARNSHDPHSSSSKNLSSVSSWNSAMSGSSSSLSRRPSRIRLSLTPLRESLKASFKDECIFDLEM</sequence>
<name>A0AAD8XSE3_9STRA</name>
<feature type="compositionally biased region" description="Polar residues" evidence="1">
    <location>
        <begin position="1"/>
        <end position="26"/>
    </location>
</feature>
<evidence type="ECO:0000313" key="2">
    <source>
        <dbReference type="EMBL" id="KAK1732969.1"/>
    </source>
</evidence>
<proteinExistence type="predicted"/>
<accession>A0AAD8XSE3</accession>
<keyword evidence="3" id="KW-1185">Reference proteome</keyword>
<comment type="caution">
    <text evidence="2">The sequence shown here is derived from an EMBL/GenBank/DDBJ whole genome shotgun (WGS) entry which is preliminary data.</text>
</comment>
<evidence type="ECO:0000256" key="1">
    <source>
        <dbReference type="SAM" id="MobiDB-lite"/>
    </source>
</evidence>